<evidence type="ECO:0000313" key="3">
    <source>
        <dbReference type="Proteomes" id="UP000037432"/>
    </source>
</evidence>
<dbReference type="EMBL" id="LFNT01000014">
    <property type="protein sequence ID" value="KMS74206.1"/>
    <property type="molecule type" value="Genomic_DNA"/>
</dbReference>
<evidence type="ECO:0000256" key="1">
    <source>
        <dbReference type="SAM" id="MobiDB-lite"/>
    </source>
</evidence>
<feature type="region of interest" description="Disordered" evidence="1">
    <location>
        <begin position="64"/>
        <end position="83"/>
    </location>
</feature>
<evidence type="ECO:0000313" key="2">
    <source>
        <dbReference type="EMBL" id="KMS74206.1"/>
    </source>
</evidence>
<organism evidence="2 3">
    <name type="scientific">Streptomyces viridochromogenes</name>
    <dbReference type="NCBI Taxonomy" id="1938"/>
    <lineage>
        <taxon>Bacteria</taxon>
        <taxon>Bacillati</taxon>
        <taxon>Actinomycetota</taxon>
        <taxon>Actinomycetes</taxon>
        <taxon>Kitasatosporales</taxon>
        <taxon>Streptomycetaceae</taxon>
        <taxon>Streptomyces</taxon>
    </lineage>
</organism>
<protein>
    <submittedName>
        <fullName evidence="2">Uncharacterized protein</fullName>
    </submittedName>
</protein>
<gene>
    <name evidence="2" type="ORF">ACM01_14900</name>
</gene>
<dbReference type="Proteomes" id="UP000037432">
    <property type="component" value="Unassembled WGS sequence"/>
</dbReference>
<proteinExistence type="predicted"/>
<reference evidence="2 3" key="1">
    <citation type="submission" date="2015-06" db="EMBL/GenBank/DDBJ databases">
        <authorList>
            <person name="Ju K.-S."/>
            <person name="Doroghazi J.R."/>
            <person name="Metcalf W.W."/>
        </authorList>
    </citation>
    <scope>NUCLEOTIDE SEQUENCE [LARGE SCALE GENOMIC DNA]</scope>
    <source>
        <strain evidence="2 3">NRRL 3414</strain>
    </source>
</reference>
<dbReference type="PATRIC" id="fig|1938.3.peg.8563"/>
<name>A0A0J7ZDP3_STRVR</name>
<feature type="region of interest" description="Disordered" evidence="1">
    <location>
        <begin position="27"/>
        <end position="46"/>
    </location>
</feature>
<comment type="caution">
    <text evidence="2">The sequence shown here is derived from an EMBL/GenBank/DDBJ whole genome shotgun (WGS) entry which is preliminary data.</text>
</comment>
<dbReference type="AlphaFoldDB" id="A0A0J7ZDP3"/>
<sequence>MSLNKIHIDMATPREVALRGTAADLSREGLDMQQGTRTLRQTHSKAPAVAAMTRASLRSGAFPAFPHRSACGRTSALEGGEMS</sequence>
<accession>A0A0J7ZDP3</accession>